<dbReference type="InterPro" id="IPR025914">
    <property type="entry name" value="SpoVAE"/>
</dbReference>
<protein>
    <submittedName>
        <fullName evidence="1">Stage V sporulation protein AE</fullName>
    </submittedName>
</protein>
<reference evidence="1" key="1">
    <citation type="submission" date="2016-10" db="EMBL/GenBank/DDBJ databases">
        <authorList>
            <person name="de Groot N.N."/>
        </authorList>
    </citation>
    <scope>NUCLEOTIDE SEQUENCE [LARGE SCALE GENOMIC DNA]</scope>
    <source>
        <strain evidence="1">DSM 44778</strain>
    </source>
</reference>
<dbReference type="EMBL" id="FORR01000007">
    <property type="protein sequence ID" value="SFJ28564.1"/>
    <property type="molecule type" value="Genomic_DNA"/>
</dbReference>
<dbReference type="Proteomes" id="UP000199545">
    <property type="component" value="Unassembled WGS sequence"/>
</dbReference>
<evidence type="ECO:0000313" key="1">
    <source>
        <dbReference type="EMBL" id="SFJ28564.1"/>
    </source>
</evidence>
<dbReference type="RefSeq" id="WP_093229554.1">
    <property type="nucleotide sequence ID" value="NZ_FORR01000007.1"/>
</dbReference>
<gene>
    <name evidence="1" type="ORF">SAMN05421852_1072</name>
</gene>
<dbReference type="Pfam" id="PF14097">
    <property type="entry name" value="SpoVAE"/>
    <property type="match status" value="1"/>
</dbReference>
<dbReference type="AlphaFoldDB" id="A0A1I3Q2Y4"/>
<dbReference type="STRING" id="46223.SAMN05421852_1072"/>
<dbReference type="OrthoDB" id="1679631at2"/>
<keyword evidence="2" id="KW-1185">Reference proteome</keyword>
<sequence length="186" mass="20204">MPKRKVILVTDGDQIAKEVLELVAKQIGGRCISLSSGNPTPLSGPMLVALIQQTPYDPVLVMFDDCGNAKEGMGERALRYVASHPDIQVLGVIAVASNCTKGRGTPIHMAVDLHGQIVSHCIDKDGQIQKNKPLRIYGDTVEVLNHIQVPIVIGIGDIGKMRRKDHVRIGAPITTKAVQLILNMYR</sequence>
<evidence type="ECO:0000313" key="2">
    <source>
        <dbReference type="Proteomes" id="UP000199545"/>
    </source>
</evidence>
<organism evidence="1 2">
    <name type="scientific">Thermoflavimicrobium dichotomicum</name>
    <dbReference type="NCBI Taxonomy" id="46223"/>
    <lineage>
        <taxon>Bacteria</taxon>
        <taxon>Bacillati</taxon>
        <taxon>Bacillota</taxon>
        <taxon>Bacilli</taxon>
        <taxon>Bacillales</taxon>
        <taxon>Thermoactinomycetaceae</taxon>
        <taxon>Thermoflavimicrobium</taxon>
    </lineage>
</organism>
<accession>A0A1I3Q2Y4</accession>
<proteinExistence type="predicted"/>
<name>A0A1I3Q2Y4_9BACL</name>